<dbReference type="GO" id="GO:0016020">
    <property type="term" value="C:membrane"/>
    <property type="evidence" value="ECO:0007669"/>
    <property type="project" value="TreeGrafter"/>
</dbReference>
<feature type="transmembrane region" description="Helical" evidence="1">
    <location>
        <begin position="334"/>
        <end position="352"/>
    </location>
</feature>
<dbReference type="AlphaFoldDB" id="A0A1R1JV77"/>
<gene>
    <name evidence="3" type="ORF">BIZ92_10490</name>
</gene>
<feature type="domain" description="Acyltransferase 3" evidence="2">
    <location>
        <begin position="11"/>
        <end position="349"/>
    </location>
</feature>
<feature type="transmembrane region" description="Helical" evidence="1">
    <location>
        <begin position="83"/>
        <end position="102"/>
    </location>
</feature>
<feature type="transmembrane region" description="Helical" evidence="1">
    <location>
        <begin position="231"/>
        <end position="250"/>
    </location>
</feature>
<feature type="transmembrane region" description="Helical" evidence="1">
    <location>
        <begin position="303"/>
        <end position="322"/>
    </location>
</feature>
<keyword evidence="1" id="KW-1133">Transmembrane helix</keyword>
<reference evidence="3 4" key="1">
    <citation type="submission" date="2016-09" db="EMBL/GenBank/DDBJ databases">
        <title>Phylogenomics of Achromobacter.</title>
        <authorList>
            <person name="Jeukens J."/>
            <person name="Freschi L."/>
            <person name="Vincent A.T."/>
            <person name="Emond-Rheault J.-G."/>
            <person name="Kukavica-Ibrulj I."/>
            <person name="Charette S.J."/>
            <person name="Levesque R.C."/>
        </authorList>
    </citation>
    <scope>NUCLEOTIDE SEQUENCE [LARGE SCALE GENOMIC DNA]</scope>
    <source>
        <strain evidence="3 4">AUS488</strain>
    </source>
</reference>
<protein>
    <recommendedName>
        <fullName evidence="2">Acyltransferase 3 domain-containing protein</fullName>
    </recommendedName>
</protein>
<keyword evidence="1" id="KW-0812">Transmembrane</keyword>
<proteinExistence type="predicted"/>
<dbReference type="InterPro" id="IPR002656">
    <property type="entry name" value="Acyl_transf_3_dom"/>
</dbReference>
<dbReference type="PANTHER" id="PTHR23028">
    <property type="entry name" value="ACETYLTRANSFERASE"/>
    <property type="match status" value="1"/>
</dbReference>
<name>A0A1R1JV77_ALCXX</name>
<evidence type="ECO:0000313" key="3">
    <source>
        <dbReference type="EMBL" id="OMG88016.1"/>
    </source>
</evidence>
<sequence>MNVSGTRKIDGLTSLRFFAAALVVFGHGMKTFGISIHVFDLRNAVSFFFVLSGFVLVHSYGSINARKDFWTFLSARISRLWPAYAFTGFIAILALAPINTAYDFLRAVVNLLMLQSLVPSSWFYFSFNGVAWSVSAEMIFYLAFPFALLLLRRSFWYLLGVAALVVVANVSVAAMADMSVSEGVPVSAWGLLYISPLCRVAEFFIGMAAYPLATGCVGALKKLDTRRATMLEAAVLAAMVVGMVFTTWLARSVLWTSHPHLALWVLVTGPTFIFAASLVVFFAERGLVSRVLGFRPLVYLGEISFSLYLLHQLVLRIMLAYFGPWLKTNLMTAYAVYWVLSIAGAALIFELIERPFRSPLRRFLNRRVFGGLSARAA</sequence>
<dbReference type="EMBL" id="MJMN01000013">
    <property type="protein sequence ID" value="OMG88016.1"/>
    <property type="molecule type" value="Genomic_DNA"/>
</dbReference>
<dbReference type="GO" id="GO:0016747">
    <property type="term" value="F:acyltransferase activity, transferring groups other than amino-acyl groups"/>
    <property type="evidence" value="ECO:0007669"/>
    <property type="project" value="InterPro"/>
</dbReference>
<feature type="transmembrane region" description="Helical" evidence="1">
    <location>
        <begin position="122"/>
        <end position="143"/>
    </location>
</feature>
<evidence type="ECO:0000259" key="2">
    <source>
        <dbReference type="Pfam" id="PF01757"/>
    </source>
</evidence>
<feature type="transmembrane region" description="Helical" evidence="1">
    <location>
        <begin position="45"/>
        <end position="63"/>
    </location>
</feature>
<comment type="caution">
    <text evidence="3">The sequence shown here is derived from an EMBL/GenBank/DDBJ whole genome shotgun (WGS) entry which is preliminary data.</text>
</comment>
<keyword evidence="1" id="KW-0472">Membrane</keyword>
<feature type="transmembrane region" description="Helical" evidence="1">
    <location>
        <begin position="155"/>
        <end position="176"/>
    </location>
</feature>
<feature type="transmembrane region" description="Helical" evidence="1">
    <location>
        <begin position="17"/>
        <end position="39"/>
    </location>
</feature>
<dbReference type="GO" id="GO:0000271">
    <property type="term" value="P:polysaccharide biosynthetic process"/>
    <property type="evidence" value="ECO:0007669"/>
    <property type="project" value="TreeGrafter"/>
</dbReference>
<dbReference type="OrthoDB" id="8772324at2"/>
<evidence type="ECO:0000256" key="1">
    <source>
        <dbReference type="SAM" id="Phobius"/>
    </source>
</evidence>
<dbReference type="RefSeq" id="WP_076412078.1">
    <property type="nucleotide sequence ID" value="NZ_MJMN01000013.1"/>
</dbReference>
<evidence type="ECO:0000313" key="4">
    <source>
        <dbReference type="Proteomes" id="UP000187251"/>
    </source>
</evidence>
<dbReference type="PANTHER" id="PTHR23028:SF53">
    <property type="entry name" value="ACYL_TRANSF_3 DOMAIN-CONTAINING PROTEIN"/>
    <property type="match status" value="1"/>
</dbReference>
<dbReference type="Pfam" id="PF01757">
    <property type="entry name" value="Acyl_transf_3"/>
    <property type="match status" value="1"/>
</dbReference>
<organism evidence="3 4">
    <name type="scientific">Alcaligenes xylosoxydans xylosoxydans</name>
    <name type="common">Achromobacter xylosoxidans</name>
    <dbReference type="NCBI Taxonomy" id="85698"/>
    <lineage>
        <taxon>Bacteria</taxon>
        <taxon>Pseudomonadati</taxon>
        <taxon>Pseudomonadota</taxon>
        <taxon>Betaproteobacteria</taxon>
        <taxon>Burkholderiales</taxon>
        <taxon>Alcaligenaceae</taxon>
        <taxon>Achromobacter</taxon>
    </lineage>
</organism>
<feature type="transmembrane region" description="Helical" evidence="1">
    <location>
        <begin position="188"/>
        <end position="210"/>
    </location>
</feature>
<accession>A0A1R1JV77</accession>
<dbReference type="Proteomes" id="UP000187251">
    <property type="component" value="Unassembled WGS sequence"/>
</dbReference>
<feature type="transmembrane region" description="Helical" evidence="1">
    <location>
        <begin position="262"/>
        <end position="283"/>
    </location>
</feature>
<dbReference type="InterPro" id="IPR050879">
    <property type="entry name" value="Acyltransferase_3"/>
</dbReference>